<reference evidence="5 6" key="1">
    <citation type="submission" date="2015-03" db="EMBL/GenBank/DDBJ databases">
        <title>Comparative genomics of Pseudomonas insights into diversity of traits involved in vanlence and defense.</title>
        <authorList>
            <person name="Qin Y."/>
        </authorList>
    </citation>
    <scope>NUCLEOTIDE SEQUENCE [LARGE SCALE GENOMIC DNA]</scope>
    <source>
        <strain evidence="5 6">C8</strain>
    </source>
</reference>
<evidence type="ECO:0000256" key="1">
    <source>
        <dbReference type="ARBA" id="ARBA00009075"/>
    </source>
</evidence>
<protein>
    <submittedName>
        <fullName evidence="5">Porin</fullName>
    </submittedName>
</protein>
<dbReference type="PANTHER" id="PTHR34596:SF2">
    <property type="entry name" value="CHITOPORIN"/>
    <property type="match status" value="1"/>
</dbReference>
<gene>
    <name evidence="5" type="ORF">VC35_23880</name>
</gene>
<comment type="similarity">
    <text evidence="1">Belongs to the outer membrane porin (Opr) (TC 1.B.25) family.</text>
</comment>
<dbReference type="Pfam" id="PF03573">
    <property type="entry name" value="OprD"/>
    <property type="match status" value="1"/>
</dbReference>
<dbReference type="PANTHER" id="PTHR34596">
    <property type="entry name" value="CHITOPORIN"/>
    <property type="match status" value="1"/>
</dbReference>
<sequence>MKKRVQKTSPLLLSIAILQTPLSALAAGGFIEGSSATLQARNYYFSRDFSDIVGPNKQSKAQEWGQGFILNVKSGYTPGVVGFGVDAIGLLGLKLDSSPDRVKSGLLPVHGDGKAADEYSRLGLALKARLSNSELKIGELQPNLPVLTFSDTRLLPPSYQGASLVSNEINGLTLQAGQLHSTSLRDEAGDEKMQAMVGSVVKRQASADHFNYAGADYAFNDKRSSVGAWYAQLEDLYNQRFFSLKHSLPLGDWTLGATVGYYDSSADGKKLIGEVDNQALHSLLSAKYGGHTISLGYQAMFGDQGFARVFANVSPLSNEVMTYAFDSADERSMQARYDYNFAALGIPGLTTMVRYVKGDNVKTVGDFEGQEWERDLDIGYVIQSGPLKNVGILARNATARSNYRSDVNENRLILNYTLSLF</sequence>
<evidence type="ECO:0000256" key="2">
    <source>
        <dbReference type="ARBA" id="ARBA00022448"/>
    </source>
</evidence>
<dbReference type="GO" id="GO:0015288">
    <property type="term" value="F:porin activity"/>
    <property type="evidence" value="ECO:0007669"/>
    <property type="project" value="TreeGrafter"/>
</dbReference>
<dbReference type="EMBL" id="LACC01000032">
    <property type="protein sequence ID" value="KJZ41544.1"/>
    <property type="molecule type" value="Genomic_DNA"/>
</dbReference>
<dbReference type="InterPro" id="IPR023614">
    <property type="entry name" value="Porin_dom_sf"/>
</dbReference>
<evidence type="ECO:0000256" key="3">
    <source>
        <dbReference type="ARBA" id="ARBA00022729"/>
    </source>
</evidence>
<dbReference type="GO" id="GO:0016020">
    <property type="term" value="C:membrane"/>
    <property type="evidence" value="ECO:0007669"/>
    <property type="project" value="InterPro"/>
</dbReference>
<dbReference type="InterPro" id="IPR005318">
    <property type="entry name" value="OM_porin_bac"/>
</dbReference>
<dbReference type="SUPFAM" id="SSF56935">
    <property type="entry name" value="Porins"/>
    <property type="match status" value="1"/>
</dbReference>
<dbReference type="RefSeq" id="WP_046042968.1">
    <property type="nucleotide sequence ID" value="NZ_LACC01000032.1"/>
</dbReference>
<keyword evidence="2" id="KW-0813">Transport</keyword>
<accession>A0A0F4TBT3</accession>
<dbReference type="AlphaFoldDB" id="A0A0F4TBT3"/>
<name>A0A0F4TBT3_PSEFL</name>
<comment type="caution">
    <text evidence="5">The sequence shown here is derived from an EMBL/GenBank/DDBJ whole genome shotgun (WGS) entry which is preliminary data.</text>
</comment>
<dbReference type="Proteomes" id="UP000033588">
    <property type="component" value="Unassembled WGS sequence"/>
</dbReference>
<dbReference type="PATRIC" id="fig|294.132.peg.4089"/>
<feature type="chain" id="PRO_5002478749" evidence="4">
    <location>
        <begin position="27"/>
        <end position="421"/>
    </location>
</feature>
<evidence type="ECO:0000313" key="6">
    <source>
        <dbReference type="Proteomes" id="UP000033588"/>
    </source>
</evidence>
<organism evidence="5 6">
    <name type="scientific">Pseudomonas fluorescens</name>
    <dbReference type="NCBI Taxonomy" id="294"/>
    <lineage>
        <taxon>Bacteria</taxon>
        <taxon>Pseudomonadati</taxon>
        <taxon>Pseudomonadota</taxon>
        <taxon>Gammaproteobacteria</taxon>
        <taxon>Pseudomonadales</taxon>
        <taxon>Pseudomonadaceae</taxon>
        <taxon>Pseudomonas</taxon>
    </lineage>
</organism>
<feature type="signal peptide" evidence="4">
    <location>
        <begin position="1"/>
        <end position="26"/>
    </location>
</feature>
<keyword evidence="3 4" id="KW-0732">Signal</keyword>
<evidence type="ECO:0000313" key="5">
    <source>
        <dbReference type="EMBL" id="KJZ41544.1"/>
    </source>
</evidence>
<evidence type="ECO:0000256" key="4">
    <source>
        <dbReference type="SAM" id="SignalP"/>
    </source>
</evidence>
<dbReference type="Gene3D" id="2.40.160.10">
    <property type="entry name" value="Porin"/>
    <property type="match status" value="1"/>
</dbReference>
<dbReference type="OrthoDB" id="6759120at2"/>
<proteinExistence type="inferred from homology"/>